<organism evidence="1 2">
    <name type="scientific">Peronospora matthiolae</name>
    <dbReference type="NCBI Taxonomy" id="2874970"/>
    <lineage>
        <taxon>Eukaryota</taxon>
        <taxon>Sar</taxon>
        <taxon>Stramenopiles</taxon>
        <taxon>Oomycota</taxon>
        <taxon>Peronosporomycetes</taxon>
        <taxon>Peronosporales</taxon>
        <taxon>Peronosporaceae</taxon>
        <taxon>Peronospora</taxon>
    </lineage>
</organism>
<dbReference type="AlphaFoldDB" id="A0AAV1UYP2"/>
<sequence>MADHLPRFDVFEPVTEVALKPVVTNSQNTKVPLLDSTHELQIPVGLKQDLDKYVRLQDGIKILTRGGVKNLETLEKVGTETIKSDNVLDKAHSTIAAMFSSLPDSITDRQAVDLYERLETNFGTSRLAGILEIAVHQKGSVSVNKLVDVQFQRLENDNFYDRVLEELTQQFSSDIIDHFKVSRSRFMSRGD</sequence>
<accession>A0AAV1UYP2</accession>
<comment type="caution">
    <text evidence="1">The sequence shown here is derived from an EMBL/GenBank/DDBJ whole genome shotgun (WGS) entry which is preliminary data.</text>
</comment>
<dbReference type="EMBL" id="CAKLBY020000231">
    <property type="protein sequence ID" value="CAK7938685.1"/>
    <property type="molecule type" value="Genomic_DNA"/>
</dbReference>
<dbReference type="Proteomes" id="UP001162060">
    <property type="component" value="Unassembled WGS sequence"/>
</dbReference>
<reference evidence="1" key="1">
    <citation type="submission" date="2024-01" db="EMBL/GenBank/DDBJ databases">
        <authorList>
            <person name="Webb A."/>
        </authorList>
    </citation>
    <scope>NUCLEOTIDE SEQUENCE</scope>
    <source>
        <strain evidence="1">Pm1</strain>
    </source>
</reference>
<protein>
    <submittedName>
        <fullName evidence="1">Uncharacterized protein</fullName>
    </submittedName>
</protein>
<name>A0AAV1UYP2_9STRA</name>
<proteinExistence type="predicted"/>
<gene>
    <name evidence="1" type="ORF">PM001_LOCUS23835</name>
</gene>
<evidence type="ECO:0000313" key="1">
    <source>
        <dbReference type="EMBL" id="CAK7938685.1"/>
    </source>
</evidence>
<evidence type="ECO:0000313" key="2">
    <source>
        <dbReference type="Proteomes" id="UP001162060"/>
    </source>
</evidence>